<dbReference type="InterPro" id="IPR027443">
    <property type="entry name" value="IPNS-like_sf"/>
</dbReference>
<sequence length="487" mass="54471">MPGALKVWPSWPEFTLKTAELDPSYRGYKKAIEAEYGAEALTASWLAVCKKLETVTDEIADKGTSVIPVLDFAEVKEGLSEQRKSEMRDRGCFVVRGVIDKEVVDGWFGDLKQYVADNRADIGGWPKETPFVLRLFWSPTQIKARSHPHSLLLQRTLNSLWHSNTLPSFAQPLSYADAVRIRPPKIPFFGLGPHIDAGSLSRWADPTYRKAYAAIFEGRPHEHDAYDLDARFEAKQALFEGSAHSSVLRAFQGWTALTDAGPGEGSLLLYPDLKTVIAYLLLRPFFKEPENKADVMDPTKWTFDTDSDWFPGTWQADSQNLSESSHPHLRLRECMVNIPAMRAGDSIWWHADMCHAVEVEHMGEGDSSVAYVAATPSTPENERYMRAQLQDFLKGVAPGDYSGKGELGFKGWVGDAAILAGEEGRRAAGFELRSMTLTMVSMLAPELGYYTGFRLGFLSHVLNNILERISVHAMQAILRHFASVRQN</sequence>
<dbReference type="PANTHER" id="PTHR30613:SF1">
    <property type="entry name" value="DUF1479 DOMAIN PROTEIN (AFU_ORTHOLOGUE AFUA_5G09280)"/>
    <property type="match status" value="1"/>
</dbReference>
<accession>A0A3D8SDF0</accession>
<gene>
    <name evidence="1" type="ORF">BP6252_01929</name>
</gene>
<dbReference type="AlphaFoldDB" id="A0A3D8SDF0"/>
<dbReference type="Proteomes" id="UP000256645">
    <property type="component" value="Unassembled WGS sequence"/>
</dbReference>
<name>A0A3D8SDF0_9HELO</name>
<evidence type="ECO:0000313" key="2">
    <source>
        <dbReference type="Proteomes" id="UP000256645"/>
    </source>
</evidence>
<keyword evidence="2" id="KW-1185">Reference proteome</keyword>
<dbReference type="Gene3D" id="2.60.120.330">
    <property type="entry name" value="B-lactam Antibiotic, Isopenicillin N Synthase, Chain"/>
    <property type="match status" value="1"/>
</dbReference>
<dbReference type="Pfam" id="PF07350">
    <property type="entry name" value="Gig2-like"/>
    <property type="match status" value="1"/>
</dbReference>
<comment type="caution">
    <text evidence="1">The sequence shown here is derived from an EMBL/GenBank/DDBJ whole genome shotgun (WGS) entry which is preliminary data.</text>
</comment>
<evidence type="ECO:0008006" key="3">
    <source>
        <dbReference type="Google" id="ProtNLM"/>
    </source>
</evidence>
<dbReference type="InterPro" id="IPR010856">
    <property type="entry name" value="Gig2-like"/>
</dbReference>
<evidence type="ECO:0000313" key="1">
    <source>
        <dbReference type="EMBL" id="RDW84339.1"/>
    </source>
</evidence>
<proteinExistence type="predicted"/>
<dbReference type="EMBL" id="PDLM01000002">
    <property type="protein sequence ID" value="RDW84339.1"/>
    <property type="molecule type" value="Genomic_DNA"/>
</dbReference>
<dbReference type="SUPFAM" id="SSF51197">
    <property type="entry name" value="Clavaminate synthase-like"/>
    <property type="match status" value="1"/>
</dbReference>
<reference evidence="1 2" key="1">
    <citation type="journal article" date="2018" name="IMA Fungus">
        <title>IMA Genome-F 9: Draft genome sequence of Annulohypoxylon stygium, Aspergillus mulundensis, Berkeleyomyces basicola (syn. Thielaviopsis basicola), Ceratocystis smalleyi, two Cercospora beticola strains, Coleophoma cylindrospora, Fusarium fracticaudum, Phialophora cf. hyalina, and Morchella septimelata.</title>
        <authorList>
            <person name="Wingfield B.D."/>
            <person name="Bills G.F."/>
            <person name="Dong Y."/>
            <person name="Huang W."/>
            <person name="Nel W.J."/>
            <person name="Swalarsk-Parry B.S."/>
            <person name="Vaghefi N."/>
            <person name="Wilken P.M."/>
            <person name="An Z."/>
            <person name="de Beer Z.W."/>
            <person name="De Vos L."/>
            <person name="Chen L."/>
            <person name="Duong T.A."/>
            <person name="Gao Y."/>
            <person name="Hammerbacher A."/>
            <person name="Kikkert J.R."/>
            <person name="Li Y."/>
            <person name="Li H."/>
            <person name="Li K."/>
            <person name="Li Q."/>
            <person name="Liu X."/>
            <person name="Ma X."/>
            <person name="Naidoo K."/>
            <person name="Pethybridge S.J."/>
            <person name="Sun J."/>
            <person name="Steenkamp E.T."/>
            <person name="van der Nest M.A."/>
            <person name="van Wyk S."/>
            <person name="Wingfield M.J."/>
            <person name="Xiong C."/>
            <person name="Yue Q."/>
            <person name="Zhang X."/>
        </authorList>
    </citation>
    <scope>NUCLEOTIDE SEQUENCE [LARGE SCALE GENOMIC DNA]</scope>
    <source>
        <strain evidence="1 2">BP6252</strain>
    </source>
</reference>
<protein>
    <recommendedName>
        <fullName evidence="3">DUF1479-domain-containing protein</fullName>
    </recommendedName>
</protein>
<organism evidence="1 2">
    <name type="scientific">Coleophoma cylindrospora</name>
    <dbReference type="NCBI Taxonomy" id="1849047"/>
    <lineage>
        <taxon>Eukaryota</taxon>
        <taxon>Fungi</taxon>
        <taxon>Dikarya</taxon>
        <taxon>Ascomycota</taxon>
        <taxon>Pezizomycotina</taxon>
        <taxon>Leotiomycetes</taxon>
        <taxon>Helotiales</taxon>
        <taxon>Dermateaceae</taxon>
        <taxon>Coleophoma</taxon>
    </lineage>
</organism>
<dbReference type="STRING" id="1849047.A0A3D8SDF0"/>
<dbReference type="PANTHER" id="PTHR30613">
    <property type="entry name" value="UNCHARACTERIZED PROTEIN YBIU-RELATED"/>
    <property type="match status" value="1"/>
</dbReference>
<dbReference type="OrthoDB" id="8249012at2759"/>